<dbReference type="HOGENOM" id="CLU_1515038_0_0_0"/>
<sequence length="177" mass="19300">MPTYVSNLTIKAEIMPLRSRFFPVLTSLCLFASMIVSAHGATYRELIETDSPVLYLSFDADDLAKIENEAPLGAKFSAAEHGPLKLTVGAAAPQYPLFDVDNRALELAKEPGRFVIDDPGAESPLDFAAGDPITIEAWVSPQHRSGSYIYIIGKGRTHRAGFSPDNQNWSLRLCGSD</sequence>
<dbReference type="AlphaFoldDB" id="A3ZST5"/>
<evidence type="ECO:0000313" key="2">
    <source>
        <dbReference type="Proteomes" id="UP000004358"/>
    </source>
</evidence>
<comment type="caution">
    <text evidence="1">The sequence shown here is derived from an EMBL/GenBank/DDBJ whole genome shotgun (WGS) entry which is preliminary data.</text>
</comment>
<dbReference type="EMBL" id="AANZ01000009">
    <property type="protein sequence ID" value="EAQ80360.1"/>
    <property type="molecule type" value="Genomic_DNA"/>
</dbReference>
<name>A3ZST5_9BACT</name>
<accession>A3ZST5</accession>
<organism evidence="1 2">
    <name type="scientific">Blastopirellula marina DSM 3645</name>
    <dbReference type="NCBI Taxonomy" id="314230"/>
    <lineage>
        <taxon>Bacteria</taxon>
        <taxon>Pseudomonadati</taxon>
        <taxon>Planctomycetota</taxon>
        <taxon>Planctomycetia</taxon>
        <taxon>Pirellulales</taxon>
        <taxon>Pirellulaceae</taxon>
        <taxon>Blastopirellula</taxon>
    </lineage>
</organism>
<evidence type="ECO:0000313" key="1">
    <source>
        <dbReference type="EMBL" id="EAQ80360.1"/>
    </source>
</evidence>
<dbReference type="eggNOG" id="COG2010">
    <property type="taxonomic scope" value="Bacteria"/>
</dbReference>
<proteinExistence type="predicted"/>
<reference evidence="1 2" key="1">
    <citation type="submission" date="2006-02" db="EMBL/GenBank/DDBJ databases">
        <authorList>
            <person name="Amann R."/>
            <person name="Ferriera S."/>
            <person name="Johnson J."/>
            <person name="Kravitz S."/>
            <person name="Halpern A."/>
            <person name="Remington K."/>
            <person name="Beeson K."/>
            <person name="Tran B."/>
            <person name="Rogers Y.-H."/>
            <person name="Friedman R."/>
            <person name="Venter J.C."/>
        </authorList>
    </citation>
    <scope>NUCLEOTIDE SEQUENCE [LARGE SCALE GENOMIC DNA]</scope>
    <source>
        <strain evidence="1 2">DSM 3645</strain>
    </source>
</reference>
<gene>
    <name evidence="1" type="ORF">DSM3645_10962</name>
</gene>
<dbReference type="STRING" id="314230.DSM3645_10962"/>
<dbReference type="Proteomes" id="UP000004358">
    <property type="component" value="Unassembled WGS sequence"/>
</dbReference>
<protein>
    <submittedName>
        <fullName evidence="1">Uncharacterized protein</fullName>
    </submittedName>
</protein>